<evidence type="ECO:0000256" key="1">
    <source>
        <dbReference type="SAM" id="Phobius"/>
    </source>
</evidence>
<proteinExistence type="predicted"/>
<evidence type="ECO:0000313" key="3">
    <source>
        <dbReference type="Proteomes" id="UP000703315"/>
    </source>
</evidence>
<gene>
    <name evidence="2" type="ORF">K8V32_01065</name>
</gene>
<organism evidence="2 3">
    <name type="scientific">Enteractinococcus helveticum</name>
    <dbReference type="NCBI Taxonomy" id="1837282"/>
    <lineage>
        <taxon>Bacteria</taxon>
        <taxon>Bacillati</taxon>
        <taxon>Actinomycetota</taxon>
        <taxon>Actinomycetes</taxon>
        <taxon>Micrococcales</taxon>
        <taxon>Micrococcaceae</taxon>
    </lineage>
</organism>
<dbReference type="Proteomes" id="UP000703315">
    <property type="component" value="Unassembled WGS sequence"/>
</dbReference>
<keyword evidence="1" id="KW-0472">Membrane</keyword>
<name>A0A921FJL2_9MICC</name>
<sequence>MTLTPQRKTSLIGNLIRGALLGIVETIPGISGGTVALVVGIYKQ</sequence>
<evidence type="ECO:0000313" key="2">
    <source>
        <dbReference type="EMBL" id="HJF13380.1"/>
    </source>
</evidence>
<feature type="transmembrane region" description="Helical" evidence="1">
    <location>
        <begin position="20"/>
        <end position="42"/>
    </location>
</feature>
<dbReference type="EMBL" id="DYXC01000018">
    <property type="protein sequence ID" value="HJF13380.1"/>
    <property type="molecule type" value="Genomic_DNA"/>
</dbReference>
<reference evidence="2" key="2">
    <citation type="submission" date="2021-09" db="EMBL/GenBank/DDBJ databases">
        <authorList>
            <person name="Gilroy R."/>
        </authorList>
    </citation>
    <scope>NUCLEOTIDE SEQUENCE</scope>
    <source>
        <strain evidence="2">ChiHjej13B12-14962</strain>
    </source>
</reference>
<keyword evidence="1" id="KW-0812">Transmembrane</keyword>
<reference evidence="2" key="1">
    <citation type="journal article" date="2021" name="PeerJ">
        <title>Extensive microbial diversity within the chicken gut microbiome revealed by metagenomics and culture.</title>
        <authorList>
            <person name="Gilroy R."/>
            <person name="Ravi A."/>
            <person name="Getino M."/>
            <person name="Pursley I."/>
            <person name="Horton D.L."/>
            <person name="Alikhan N.F."/>
            <person name="Baker D."/>
            <person name="Gharbi K."/>
            <person name="Hall N."/>
            <person name="Watson M."/>
            <person name="Adriaenssens E.M."/>
            <person name="Foster-Nyarko E."/>
            <person name="Jarju S."/>
            <person name="Secka A."/>
            <person name="Antonio M."/>
            <person name="Oren A."/>
            <person name="Chaudhuri R.R."/>
            <person name="La Ragione R."/>
            <person name="Hildebrand F."/>
            <person name="Pallen M.J."/>
        </authorList>
    </citation>
    <scope>NUCLEOTIDE SEQUENCE</scope>
    <source>
        <strain evidence="2">ChiHjej13B12-14962</strain>
    </source>
</reference>
<accession>A0A921FJL2</accession>
<protein>
    <submittedName>
        <fullName evidence="2">DUF368 domain-containing protein</fullName>
    </submittedName>
</protein>
<comment type="caution">
    <text evidence="2">The sequence shown here is derived from an EMBL/GenBank/DDBJ whole genome shotgun (WGS) entry which is preliminary data.</text>
</comment>
<keyword evidence="1" id="KW-1133">Transmembrane helix</keyword>
<dbReference type="AlphaFoldDB" id="A0A921FJL2"/>
<dbReference type="InterPro" id="IPR007163">
    <property type="entry name" value="VCA0040-like"/>
</dbReference>
<dbReference type="RefSeq" id="WP_303901561.1">
    <property type="nucleotide sequence ID" value="NZ_DYXC01000018.1"/>
</dbReference>
<feature type="non-terminal residue" evidence="2">
    <location>
        <position position="44"/>
    </location>
</feature>
<dbReference type="Pfam" id="PF04018">
    <property type="entry name" value="VCA0040-like"/>
    <property type="match status" value="1"/>
</dbReference>